<evidence type="ECO:0000313" key="5">
    <source>
        <dbReference type="Proteomes" id="UP001375240"/>
    </source>
</evidence>
<dbReference type="Proteomes" id="UP001375240">
    <property type="component" value="Unassembled WGS sequence"/>
</dbReference>
<dbReference type="CDD" id="cd00200">
    <property type="entry name" value="WD40"/>
    <property type="match status" value="1"/>
</dbReference>
<sequence>MSKQYLTAHTIDNAHESAIYALGVTAEYTLTGSGSSAIKLHSTRDPTHPLLHTFDDAHKLGCHHIAVSKTGKRAVSAGFDGRMKIWDLENLEPNQEITSASKDGKTWPISLSADGSRCITGSHNGRVKVWDLDKTPVLQLREYETKNVFAMCVDLSSDGKLAASGHENGGVYIFNNETGRMAHSITGLIKPVRAVAFSPASKLLAVGGDFQVIAIYDVRSGEQVFNLVGHTSWVFSISWSETGHFLATSAFDGKTKVWSIESRSCVTTLGESGKPVFQVSFLPKLGSGEDLVTVGSSITYYREASGAQNG</sequence>
<dbReference type="InterPro" id="IPR036322">
    <property type="entry name" value="WD40_repeat_dom_sf"/>
</dbReference>
<evidence type="ECO:0000313" key="4">
    <source>
        <dbReference type="EMBL" id="KAK6339090.1"/>
    </source>
</evidence>
<dbReference type="PANTHER" id="PTHR44090">
    <property type="entry name" value="WD REPEAT-CONTAINING PROTEIN 61"/>
    <property type="match status" value="1"/>
</dbReference>
<dbReference type="EMBL" id="JAVHNQ010000009">
    <property type="protein sequence ID" value="KAK6339090.1"/>
    <property type="molecule type" value="Genomic_DNA"/>
</dbReference>
<organism evidence="4 5">
    <name type="scientific">Orbilia brochopaga</name>
    <dbReference type="NCBI Taxonomy" id="3140254"/>
    <lineage>
        <taxon>Eukaryota</taxon>
        <taxon>Fungi</taxon>
        <taxon>Dikarya</taxon>
        <taxon>Ascomycota</taxon>
        <taxon>Pezizomycotina</taxon>
        <taxon>Orbiliomycetes</taxon>
        <taxon>Orbiliales</taxon>
        <taxon>Orbiliaceae</taxon>
        <taxon>Orbilia</taxon>
    </lineage>
</organism>
<dbReference type="Gene3D" id="2.130.10.10">
    <property type="entry name" value="YVTN repeat-like/Quinoprotein amine dehydrogenase"/>
    <property type="match status" value="1"/>
</dbReference>
<dbReference type="InterPro" id="IPR051510">
    <property type="entry name" value="SKI8"/>
</dbReference>
<dbReference type="InterPro" id="IPR001680">
    <property type="entry name" value="WD40_rpt"/>
</dbReference>
<dbReference type="PANTHER" id="PTHR44090:SF1">
    <property type="entry name" value="SUPERKILLER COMPLEX PROTEIN 8"/>
    <property type="match status" value="1"/>
</dbReference>
<feature type="repeat" description="WD" evidence="3">
    <location>
        <begin position="109"/>
        <end position="140"/>
    </location>
</feature>
<dbReference type="SMART" id="SM00320">
    <property type="entry name" value="WD40"/>
    <property type="match status" value="7"/>
</dbReference>
<gene>
    <name evidence="4" type="primary">SKI8</name>
    <name evidence="4" type="ORF">TWF696_009877</name>
</gene>
<feature type="repeat" description="WD" evidence="3">
    <location>
        <begin position="227"/>
        <end position="268"/>
    </location>
</feature>
<dbReference type="InterPro" id="IPR015943">
    <property type="entry name" value="WD40/YVTN_repeat-like_dom_sf"/>
</dbReference>
<dbReference type="PROSITE" id="PS50082">
    <property type="entry name" value="WD_REPEATS_2"/>
    <property type="match status" value="3"/>
</dbReference>
<dbReference type="PROSITE" id="PS00678">
    <property type="entry name" value="WD_REPEATS_1"/>
    <property type="match status" value="2"/>
</dbReference>
<protein>
    <submittedName>
        <fullName evidence="4">Superkiller</fullName>
    </submittedName>
</protein>
<name>A0AAV9UBU9_9PEZI</name>
<keyword evidence="2" id="KW-0677">Repeat</keyword>
<dbReference type="GO" id="GO:0032991">
    <property type="term" value="C:protein-containing complex"/>
    <property type="evidence" value="ECO:0007669"/>
    <property type="project" value="UniProtKB-ARBA"/>
</dbReference>
<dbReference type="InterPro" id="IPR019775">
    <property type="entry name" value="WD40_repeat_CS"/>
</dbReference>
<evidence type="ECO:0000256" key="3">
    <source>
        <dbReference type="PROSITE-ProRule" id="PRU00221"/>
    </source>
</evidence>
<dbReference type="GO" id="GO:0005634">
    <property type="term" value="C:nucleus"/>
    <property type="evidence" value="ECO:0007669"/>
    <property type="project" value="TreeGrafter"/>
</dbReference>
<evidence type="ECO:0000256" key="1">
    <source>
        <dbReference type="ARBA" id="ARBA00022574"/>
    </source>
</evidence>
<accession>A0AAV9UBU9</accession>
<reference evidence="4 5" key="1">
    <citation type="submission" date="2019-10" db="EMBL/GenBank/DDBJ databases">
        <authorList>
            <person name="Palmer J.M."/>
        </authorList>
    </citation>
    <scope>NUCLEOTIDE SEQUENCE [LARGE SCALE GENOMIC DNA]</scope>
    <source>
        <strain evidence="4 5">TWF696</strain>
    </source>
</reference>
<dbReference type="InterPro" id="IPR020472">
    <property type="entry name" value="WD40_PAC1"/>
</dbReference>
<dbReference type="Pfam" id="PF00400">
    <property type="entry name" value="WD40"/>
    <property type="match status" value="5"/>
</dbReference>
<dbReference type="PRINTS" id="PR00320">
    <property type="entry name" value="GPROTEINBRPT"/>
</dbReference>
<feature type="repeat" description="WD" evidence="3">
    <location>
        <begin position="55"/>
        <end position="96"/>
    </location>
</feature>
<comment type="caution">
    <text evidence="4">The sequence shown here is derived from an EMBL/GenBank/DDBJ whole genome shotgun (WGS) entry which is preliminary data.</text>
</comment>
<dbReference type="AlphaFoldDB" id="A0AAV9UBU9"/>
<dbReference type="PROSITE" id="PS50294">
    <property type="entry name" value="WD_REPEATS_REGION"/>
    <property type="match status" value="1"/>
</dbReference>
<keyword evidence="1 3" id="KW-0853">WD repeat</keyword>
<proteinExistence type="predicted"/>
<keyword evidence="5" id="KW-1185">Reference proteome</keyword>
<evidence type="ECO:0000256" key="2">
    <source>
        <dbReference type="ARBA" id="ARBA00022737"/>
    </source>
</evidence>
<dbReference type="SUPFAM" id="SSF50978">
    <property type="entry name" value="WD40 repeat-like"/>
    <property type="match status" value="1"/>
</dbReference>